<evidence type="ECO:0000256" key="3">
    <source>
        <dbReference type="ARBA" id="ARBA00006678"/>
    </source>
</evidence>
<evidence type="ECO:0000259" key="9">
    <source>
        <dbReference type="Pfam" id="PF01138"/>
    </source>
</evidence>
<dbReference type="GeneID" id="117645839"/>
<dbReference type="GO" id="GO:0034475">
    <property type="term" value="P:U4 snRNA 3'-end processing"/>
    <property type="evidence" value="ECO:0007669"/>
    <property type="project" value="TreeGrafter"/>
</dbReference>
<dbReference type="GO" id="GO:0006364">
    <property type="term" value="P:rRNA processing"/>
    <property type="evidence" value="ECO:0007669"/>
    <property type="project" value="UniProtKB-KW"/>
</dbReference>
<dbReference type="GO" id="GO:0071051">
    <property type="term" value="P:poly(A)-dependent snoRNA 3'-end processing"/>
    <property type="evidence" value="ECO:0007669"/>
    <property type="project" value="TreeGrafter"/>
</dbReference>
<evidence type="ECO:0000256" key="8">
    <source>
        <dbReference type="ARBA" id="ARBA00023242"/>
    </source>
</evidence>
<keyword evidence="6" id="KW-0271">Exosome</keyword>
<keyword evidence="4" id="KW-0963">Cytoplasm</keyword>
<reference evidence="11" key="1">
    <citation type="submission" date="2025-08" db="UniProtKB">
        <authorList>
            <consortium name="RefSeq"/>
        </authorList>
    </citation>
    <scope>IDENTIFICATION</scope>
    <source>
        <tissue evidence="11">Total insect</tissue>
    </source>
</reference>
<evidence type="ECO:0000256" key="7">
    <source>
        <dbReference type="ARBA" id="ARBA00022884"/>
    </source>
</evidence>
<dbReference type="PANTHER" id="PTHR11953">
    <property type="entry name" value="EXOSOME COMPLEX COMPONENT"/>
    <property type="match status" value="1"/>
</dbReference>
<dbReference type="PANTHER" id="PTHR11953:SF2">
    <property type="entry name" value="EXOSOME COMPLEX COMPONENT MTR3"/>
    <property type="match status" value="1"/>
</dbReference>
<comment type="subcellular location">
    <subcellularLocation>
        <location evidence="2">Cytoplasm</location>
    </subcellularLocation>
    <subcellularLocation>
        <location evidence="1">Nucleus</location>
    </subcellularLocation>
</comment>
<keyword evidence="8" id="KW-0539">Nucleus</keyword>
<evidence type="ECO:0000256" key="6">
    <source>
        <dbReference type="ARBA" id="ARBA00022835"/>
    </source>
</evidence>
<dbReference type="GO" id="GO:0071028">
    <property type="term" value="P:nuclear mRNA surveillance"/>
    <property type="evidence" value="ECO:0007669"/>
    <property type="project" value="TreeGrafter"/>
</dbReference>
<dbReference type="InterPro" id="IPR050080">
    <property type="entry name" value="RNase_PH"/>
</dbReference>
<dbReference type="GO" id="GO:0003723">
    <property type="term" value="F:RNA binding"/>
    <property type="evidence" value="ECO:0007669"/>
    <property type="project" value="UniProtKB-KW"/>
</dbReference>
<dbReference type="Gene3D" id="3.30.230.70">
    <property type="entry name" value="GHMP Kinase, N-terminal domain"/>
    <property type="match status" value="1"/>
</dbReference>
<feature type="domain" description="Exoribonuclease phosphorolytic" evidence="9">
    <location>
        <begin position="48"/>
        <end position="176"/>
    </location>
</feature>
<dbReference type="InterPro" id="IPR027408">
    <property type="entry name" value="PNPase/RNase_PH_dom_sf"/>
</dbReference>
<dbReference type="AlphaFoldDB" id="A0A6P8YQC3"/>
<accession>A0A6P8YQC3</accession>
<organism evidence="11">
    <name type="scientific">Thrips palmi</name>
    <name type="common">Melon thrips</name>
    <dbReference type="NCBI Taxonomy" id="161013"/>
    <lineage>
        <taxon>Eukaryota</taxon>
        <taxon>Metazoa</taxon>
        <taxon>Ecdysozoa</taxon>
        <taxon>Arthropoda</taxon>
        <taxon>Hexapoda</taxon>
        <taxon>Insecta</taxon>
        <taxon>Pterygota</taxon>
        <taxon>Neoptera</taxon>
        <taxon>Paraneoptera</taxon>
        <taxon>Thysanoptera</taxon>
        <taxon>Terebrantia</taxon>
        <taxon>Thripoidea</taxon>
        <taxon>Thripidae</taxon>
        <taxon>Thrips</taxon>
    </lineage>
</organism>
<evidence type="ECO:0000256" key="4">
    <source>
        <dbReference type="ARBA" id="ARBA00022490"/>
    </source>
</evidence>
<sequence length="278" mass="30815">MPSDNRRIQGPEVSSPYCLFQSGNKNVDVHSGRSEVLSSRKDSRKFMEHRKIYLKTGVVSQAKGSAYVEFDNTKVICSVFDPREIPNRIEYSQHGELFCVFKFAPFSCLTRRAHQQDAQEKELSLCLKRALEPAVCRHEFPNFQVDIYVMVLENDGGSLAAAITCAGLALADAHVPMYDLVTAASLGVTGDKLLMDPVEEEESLCQNPNKENQNHGLITVALMGAHTQVTQMWQTGSMTAACVSDALTHLVQICEETYPIAQRCLVKSVVDTISKKAQ</sequence>
<evidence type="ECO:0000313" key="11">
    <source>
        <dbReference type="RefSeq" id="XP_034242188.1"/>
    </source>
</evidence>
<keyword evidence="7" id="KW-0694">RNA-binding</keyword>
<dbReference type="RefSeq" id="XP_034242188.1">
    <property type="nucleotide sequence ID" value="XM_034386297.1"/>
</dbReference>
<proteinExistence type="inferred from homology"/>
<dbReference type="CTD" id="40173"/>
<dbReference type="InterPro" id="IPR020568">
    <property type="entry name" value="Ribosomal_Su5_D2-typ_SF"/>
</dbReference>
<dbReference type="KEGG" id="tpal:117645839"/>
<gene>
    <name evidence="11" type="primary">LOC117645839</name>
</gene>
<comment type="similarity">
    <text evidence="3">Belongs to the RNase PH family.</text>
</comment>
<dbReference type="OrthoDB" id="2504340at2759"/>
<dbReference type="SUPFAM" id="SSF54211">
    <property type="entry name" value="Ribosomal protein S5 domain 2-like"/>
    <property type="match status" value="1"/>
</dbReference>
<dbReference type="InterPro" id="IPR001247">
    <property type="entry name" value="ExoRNase_PH_dom1"/>
</dbReference>
<dbReference type="GO" id="GO:0016075">
    <property type="term" value="P:rRNA catabolic process"/>
    <property type="evidence" value="ECO:0007669"/>
    <property type="project" value="TreeGrafter"/>
</dbReference>
<evidence type="ECO:0000313" key="10">
    <source>
        <dbReference type="Proteomes" id="UP000515158"/>
    </source>
</evidence>
<dbReference type="CDD" id="cd11371">
    <property type="entry name" value="RNase_PH_MTR3"/>
    <property type="match status" value="1"/>
</dbReference>
<protein>
    <submittedName>
        <fullName evidence="11">Exosome complex component MTR3</fullName>
    </submittedName>
</protein>
<dbReference type="Proteomes" id="UP000515158">
    <property type="component" value="Unplaced"/>
</dbReference>
<dbReference type="GO" id="GO:0005730">
    <property type="term" value="C:nucleolus"/>
    <property type="evidence" value="ECO:0007669"/>
    <property type="project" value="TreeGrafter"/>
</dbReference>
<dbReference type="GO" id="GO:0000176">
    <property type="term" value="C:nuclear exosome (RNase complex)"/>
    <property type="evidence" value="ECO:0007669"/>
    <property type="project" value="TreeGrafter"/>
</dbReference>
<keyword evidence="10" id="KW-1185">Reference proteome</keyword>
<dbReference type="GO" id="GO:0000177">
    <property type="term" value="C:cytoplasmic exosome (RNase complex)"/>
    <property type="evidence" value="ECO:0007669"/>
    <property type="project" value="TreeGrafter"/>
</dbReference>
<dbReference type="FunCoup" id="A0A6P8YQC3">
    <property type="interactions" value="49"/>
</dbReference>
<evidence type="ECO:0000256" key="5">
    <source>
        <dbReference type="ARBA" id="ARBA00022552"/>
    </source>
</evidence>
<dbReference type="FunFam" id="3.30.230.70:FF:000015">
    <property type="entry name" value="Exosome complex component RRP41-like"/>
    <property type="match status" value="1"/>
</dbReference>
<dbReference type="SUPFAM" id="SSF55666">
    <property type="entry name" value="Ribonuclease PH domain 2-like"/>
    <property type="match status" value="1"/>
</dbReference>
<name>A0A6P8YQC3_THRPL</name>
<dbReference type="Pfam" id="PF01138">
    <property type="entry name" value="RNase_PH"/>
    <property type="match status" value="1"/>
</dbReference>
<evidence type="ECO:0000256" key="1">
    <source>
        <dbReference type="ARBA" id="ARBA00004123"/>
    </source>
</evidence>
<dbReference type="InterPro" id="IPR036345">
    <property type="entry name" value="ExoRNase_PH_dom2_sf"/>
</dbReference>
<keyword evidence="5" id="KW-0698">rRNA processing</keyword>
<evidence type="ECO:0000256" key="2">
    <source>
        <dbReference type="ARBA" id="ARBA00004496"/>
    </source>
</evidence>
<dbReference type="InParanoid" id="A0A6P8YQC3"/>